<keyword evidence="1" id="KW-1133">Transmembrane helix</keyword>
<accession>A0AAD5M6Y6</accession>
<comment type="caution">
    <text evidence="2">The sequence shown here is derived from an EMBL/GenBank/DDBJ whole genome shotgun (WGS) entry which is preliminary data.</text>
</comment>
<dbReference type="AlphaFoldDB" id="A0AAD5M6Y6"/>
<keyword evidence="3" id="KW-1185">Reference proteome</keyword>
<reference evidence="2" key="1">
    <citation type="submission" date="2021-12" db="EMBL/GenBank/DDBJ databases">
        <title>Prjna785345.</title>
        <authorList>
            <person name="Rujirawat T."/>
            <person name="Krajaejun T."/>
        </authorList>
    </citation>
    <scope>NUCLEOTIDE SEQUENCE</scope>
    <source>
        <strain evidence="2">Pi057C3</strain>
    </source>
</reference>
<dbReference type="Pfam" id="PF04420">
    <property type="entry name" value="CHD5"/>
    <property type="match status" value="1"/>
</dbReference>
<keyword evidence="1" id="KW-0472">Membrane</keyword>
<gene>
    <name evidence="2" type="ORF">P43SY_007690</name>
</gene>
<evidence type="ECO:0000313" key="2">
    <source>
        <dbReference type="EMBL" id="KAJ0396794.1"/>
    </source>
</evidence>
<keyword evidence="1" id="KW-0812">Transmembrane</keyword>
<evidence type="ECO:0000256" key="1">
    <source>
        <dbReference type="SAM" id="Phobius"/>
    </source>
</evidence>
<dbReference type="InterPro" id="IPR028945">
    <property type="entry name" value="Get1"/>
</dbReference>
<dbReference type="EMBL" id="JAKCXM010000279">
    <property type="protein sequence ID" value="KAJ0396794.1"/>
    <property type="molecule type" value="Genomic_DNA"/>
</dbReference>
<organism evidence="2 3">
    <name type="scientific">Pythium insidiosum</name>
    <name type="common">Pythiosis disease agent</name>
    <dbReference type="NCBI Taxonomy" id="114742"/>
    <lineage>
        <taxon>Eukaryota</taxon>
        <taxon>Sar</taxon>
        <taxon>Stramenopiles</taxon>
        <taxon>Oomycota</taxon>
        <taxon>Peronosporomycetes</taxon>
        <taxon>Pythiales</taxon>
        <taxon>Pythiaceae</taxon>
        <taxon>Pythium</taxon>
    </lineage>
</organism>
<evidence type="ECO:0000313" key="3">
    <source>
        <dbReference type="Proteomes" id="UP001209570"/>
    </source>
</evidence>
<sequence>MSMAVAIEQLKCYDVLLIAVLVLAIDAFMALWNGRGEKLSSEEIALMQQYNEQVRVVNRLNSVETFVEQSKAIRKMNAIKKNMQELAVERMQRHAPSTLQKRINQVRTPVLMAALALYYWSEPLAVVQQGTMLPMERLFSFPGFPLGSISAVGWAGICRRVGAKVFAS</sequence>
<dbReference type="Proteomes" id="UP001209570">
    <property type="component" value="Unassembled WGS sequence"/>
</dbReference>
<feature type="transmembrane region" description="Helical" evidence="1">
    <location>
        <begin position="12"/>
        <end position="32"/>
    </location>
</feature>
<dbReference type="GO" id="GO:0071816">
    <property type="term" value="P:tail-anchored membrane protein insertion into ER membrane"/>
    <property type="evidence" value="ECO:0007669"/>
    <property type="project" value="InterPro"/>
</dbReference>
<evidence type="ECO:0008006" key="4">
    <source>
        <dbReference type="Google" id="ProtNLM"/>
    </source>
</evidence>
<proteinExistence type="predicted"/>
<name>A0AAD5M6Y6_PYTIN</name>
<protein>
    <recommendedName>
        <fullName evidence="4">Tail-anchored protein insertion receptor WRB</fullName>
    </recommendedName>
</protein>